<dbReference type="GO" id="GO:0005737">
    <property type="term" value="C:cytoplasm"/>
    <property type="evidence" value="ECO:0007669"/>
    <property type="project" value="UniProtKB-SubCell"/>
</dbReference>
<evidence type="ECO:0000256" key="4">
    <source>
        <dbReference type="ARBA" id="ARBA00022840"/>
    </source>
</evidence>
<dbReference type="InterPro" id="IPR014729">
    <property type="entry name" value="Rossmann-like_a/b/a_fold"/>
</dbReference>
<dbReference type="EC" id="6.3.4.19" evidence="6"/>
<dbReference type="PANTHER" id="PTHR43033">
    <property type="entry name" value="TRNA(ILE)-LYSIDINE SYNTHASE-RELATED"/>
    <property type="match status" value="1"/>
</dbReference>
<dbReference type="RefSeq" id="WP_052236317.1">
    <property type="nucleotide sequence ID" value="NZ_JSAN01000045.1"/>
</dbReference>
<gene>
    <name evidence="6 8" type="primary">tilS</name>
    <name evidence="8" type="ORF">DB44_BY00320</name>
</gene>
<comment type="function">
    <text evidence="6">Ligates lysine onto the cytidine present at position 34 of the AUA codon-specific tRNA(Ile) that contains the anticodon CAU, in an ATP-dependent manner. Cytidine is converted to lysidine, thus changing the amino acid specificity of the tRNA from methionine to isoleucine.</text>
</comment>
<dbReference type="GO" id="GO:0005524">
    <property type="term" value="F:ATP binding"/>
    <property type="evidence" value="ECO:0007669"/>
    <property type="project" value="UniProtKB-UniRule"/>
</dbReference>
<dbReference type="EMBL" id="JSAN01000045">
    <property type="protein sequence ID" value="KIC72909.1"/>
    <property type="molecule type" value="Genomic_DNA"/>
</dbReference>
<dbReference type="InterPro" id="IPR012795">
    <property type="entry name" value="tRNA_Ile_lys_synt_N"/>
</dbReference>
<name>A0A0C1H604_9BACT</name>
<dbReference type="NCBIfam" id="TIGR02432">
    <property type="entry name" value="lysidine_TilS_N"/>
    <property type="match status" value="1"/>
</dbReference>
<dbReference type="SUPFAM" id="SSF56037">
    <property type="entry name" value="PheT/TilS domain"/>
    <property type="match status" value="1"/>
</dbReference>
<comment type="domain">
    <text evidence="6">The N-terminal region contains the highly conserved SGGXDS motif, predicted to be a P-loop motif involved in ATP binding.</text>
</comment>
<evidence type="ECO:0000256" key="5">
    <source>
        <dbReference type="ARBA" id="ARBA00048539"/>
    </source>
</evidence>
<evidence type="ECO:0000313" key="8">
    <source>
        <dbReference type="EMBL" id="KIC72909.1"/>
    </source>
</evidence>
<dbReference type="SUPFAM" id="SSF52402">
    <property type="entry name" value="Adenine nucleotide alpha hydrolases-like"/>
    <property type="match status" value="1"/>
</dbReference>
<proteinExistence type="inferred from homology"/>
<comment type="catalytic activity">
    <reaction evidence="5 6">
        <text>cytidine(34) in tRNA(Ile2) + L-lysine + ATP = lysidine(34) in tRNA(Ile2) + AMP + diphosphate + H(+)</text>
        <dbReference type="Rhea" id="RHEA:43744"/>
        <dbReference type="Rhea" id="RHEA-COMP:10625"/>
        <dbReference type="Rhea" id="RHEA-COMP:10670"/>
        <dbReference type="ChEBI" id="CHEBI:15378"/>
        <dbReference type="ChEBI" id="CHEBI:30616"/>
        <dbReference type="ChEBI" id="CHEBI:32551"/>
        <dbReference type="ChEBI" id="CHEBI:33019"/>
        <dbReference type="ChEBI" id="CHEBI:82748"/>
        <dbReference type="ChEBI" id="CHEBI:83665"/>
        <dbReference type="ChEBI" id="CHEBI:456215"/>
        <dbReference type="EC" id="6.3.4.19"/>
    </reaction>
</comment>
<sequence>MSCICLKNEKLNVINQVKRFIKKYCKSTQPLLLALSGGADSLSLFYCLLACRLEGILSFHVAHVDHGWREESNKEATILKNLAEQHQVPYHQLKIDLSQLAGNLEDACRKQRHKFFKEICLQNNLQAVCLGHQQNDQVETVLKRILEGSHWSHFDGLKERMWHDQVQFLRPLLGIQKDEILAFLKENQLKAFEDGTNCDERFMRARMRRTIIPDLNRSFGKKIDNSLVYIASEMSELKNFFLGRLSPLLAQIVKGPFGVYLNLANHPSIDLVEIKYLLRLISEQELFFLSRQILQRASEAIEKLEPQLSFEMGTKKIVIDRGHFFILSKKSACKNPNLQISGSSLQCYGKWMIKTNESFYHQNLQASTWLDGWRGYLKTYLPLSKYVLGQASKHAKLLRHHSTINKWWSSHHVPPFLRSFFPVIWQHNEIAHEFLTGLERQNLQEGEKCLQIELSYLT</sequence>
<comment type="similarity">
    <text evidence="6">Belongs to the tRNA(Ile)-lysidine synthase family.</text>
</comment>
<keyword evidence="4 6" id="KW-0067">ATP-binding</keyword>
<dbReference type="AlphaFoldDB" id="A0A0C1H604"/>
<dbReference type="Gene3D" id="3.40.50.620">
    <property type="entry name" value="HUPs"/>
    <property type="match status" value="1"/>
</dbReference>
<evidence type="ECO:0000256" key="1">
    <source>
        <dbReference type="ARBA" id="ARBA00022598"/>
    </source>
</evidence>
<evidence type="ECO:0000256" key="3">
    <source>
        <dbReference type="ARBA" id="ARBA00022741"/>
    </source>
</evidence>
<evidence type="ECO:0000256" key="6">
    <source>
        <dbReference type="HAMAP-Rule" id="MF_01161"/>
    </source>
</evidence>
<dbReference type="PATRIC" id="fig|362787.3.peg.713"/>
<comment type="subcellular location">
    <subcellularLocation>
        <location evidence="6">Cytoplasm</location>
    </subcellularLocation>
</comment>
<dbReference type="CDD" id="cd01992">
    <property type="entry name" value="TilS_N"/>
    <property type="match status" value="1"/>
</dbReference>
<reference evidence="8 9" key="1">
    <citation type="journal article" date="2014" name="Mol. Biol. Evol.">
        <title>Massive expansion of Ubiquitination-related gene families within the Chlamydiae.</title>
        <authorList>
            <person name="Domman D."/>
            <person name="Collingro A."/>
            <person name="Lagkouvardos I."/>
            <person name="Gehre L."/>
            <person name="Weinmaier T."/>
            <person name="Rattei T."/>
            <person name="Subtil A."/>
            <person name="Horn M."/>
        </authorList>
    </citation>
    <scope>NUCLEOTIDE SEQUENCE [LARGE SCALE GENOMIC DNA]</scope>
    <source>
        <strain evidence="8 9">EI2</strain>
    </source>
</reference>
<evidence type="ECO:0000256" key="2">
    <source>
        <dbReference type="ARBA" id="ARBA00022694"/>
    </source>
</evidence>
<protein>
    <recommendedName>
        <fullName evidence="6">tRNA(Ile)-lysidine synthase</fullName>
        <ecNumber evidence="6">6.3.4.19</ecNumber>
    </recommendedName>
    <alternativeName>
        <fullName evidence="6">tRNA(Ile)-2-lysyl-cytidine synthase</fullName>
    </alternativeName>
    <alternativeName>
        <fullName evidence="6">tRNA(Ile)-lysidine synthetase</fullName>
    </alternativeName>
</protein>
<dbReference type="InterPro" id="IPR011063">
    <property type="entry name" value="TilS/TtcA_N"/>
</dbReference>
<keyword evidence="2 6" id="KW-0819">tRNA processing</keyword>
<evidence type="ECO:0000259" key="7">
    <source>
        <dbReference type="Pfam" id="PF01171"/>
    </source>
</evidence>
<keyword evidence="1 6" id="KW-0436">Ligase</keyword>
<dbReference type="Pfam" id="PF01171">
    <property type="entry name" value="ATP_bind_3"/>
    <property type="match status" value="1"/>
</dbReference>
<feature type="binding site" evidence="6">
    <location>
        <begin position="36"/>
        <end position="41"/>
    </location>
    <ligand>
        <name>ATP</name>
        <dbReference type="ChEBI" id="CHEBI:30616"/>
    </ligand>
</feature>
<feature type="domain" description="tRNA(Ile)-lysidine/2-thiocytidine synthase N-terminal" evidence="7">
    <location>
        <begin position="31"/>
        <end position="209"/>
    </location>
</feature>
<dbReference type="GO" id="GO:0032267">
    <property type="term" value="F:tRNA(Ile)-lysidine synthase activity"/>
    <property type="evidence" value="ECO:0007669"/>
    <property type="project" value="UniProtKB-EC"/>
</dbReference>
<dbReference type="GO" id="GO:0006400">
    <property type="term" value="P:tRNA modification"/>
    <property type="evidence" value="ECO:0007669"/>
    <property type="project" value="UniProtKB-UniRule"/>
</dbReference>
<dbReference type="HAMAP" id="MF_01161">
    <property type="entry name" value="tRNA_Ile_lys_synt"/>
    <property type="match status" value="1"/>
</dbReference>
<comment type="caution">
    <text evidence="8">The sequence shown here is derived from an EMBL/GenBank/DDBJ whole genome shotgun (WGS) entry which is preliminary data.</text>
</comment>
<organism evidence="8 9">
    <name type="scientific">Candidatus Protochlamydia amoebophila</name>
    <dbReference type="NCBI Taxonomy" id="362787"/>
    <lineage>
        <taxon>Bacteria</taxon>
        <taxon>Pseudomonadati</taxon>
        <taxon>Chlamydiota</taxon>
        <taxon>Chlamydiia</taxon>
        <taxon>Parachlamydiales</taxon>
        <taxon>Parachlamydiaceae</taxon>
        <taxon>Candidatus Protochlamydia</taxon>
    </lineage>
</organism>
<dbReference type="InterPro" id="IPR012094">
    <property type="entry name" value="tRNA_Ile_lys_synt"/>
</dbReference>
<dbReference type="PANTHER" id="PTHR43033:SF1">
    <property type="entry name" value="TRNA(ILE)-LYSIDINE SYNTHASE-RELATED"/>
    <property type="match status" value="1"/>
</dbReference>
<dbReference type="Proteomes" id="UP000031465">
    <property type="component" value="Unassembled WGS sequence"/>
</dbReference>
<keyword evidence="6" id="KW-0963">Cytoplasm</keyword>
<evidence type="ECO:0000313" key="9">
    <source>
        <dbReference type="Proteomes" id="UP000031465"/>
    </source>
</evidence>
<keyword evidence="3 6" id="KW-0547">Nucleotide-binding</keyword>
<accession>A0A0C1H604</accession>